<dbReference type="GO" id="GO:0022857">
    <property type="term" value="F:transmembrane transporter activity"/>
    <property type="evidence" value="ECO:0007669"/>
    <property type="project" value="InterPro"/>
</dbReference>
<feature type="transmembrane region" description="Helical" evidence="7">
    <location>
        <begin position="118"/>
        <end position="141"/>
    </location>
</feature>
<keyword evidence="3 7" id="KW-0812">Transmembrane</keyword>
<evidence type="ECO:0000256" key="5">
    <source>
        <dbReference type="ARBA" id="ARBA00023136"/>
    </source>
</evidence>
<dbReference type="SUPFAM" id="SSF103473">
    <property type="entry name" value="MFS general substrate transporter"/>
    <property type="match status" value="1"/>
</dbReference>
<reference evidence="9 10" key="1">
    <citation type="journal article" date="2014" name="PLoS Genet.">
        <title>Phylogenetically driven sequencing of extremely halophilic archaea reveals strategies for static and dynamic osmo-response.</title>
        <authorList>
            <person name="Becker E.A."/>
            <person name="Seitzer P.M."/>
            <person name="Tritt A."/>
            <person name="Larsen D."/>
            <person name="Krusor M."/>
            <person name="Yao A.I."/>
            <person name="Wu D."/>
            <person name="Madern D."/>
            <person name="Eisen J.A."/>
            <person name="Darling A.E."/>
            <person name="Facciotti M.T."/>
        </authorList>
    </citation>
    <scope>NUCLEOTIDE SEQUENCE [LARGE SCALE GENOMIC DNA]</scope>
    <source>
        <strain evidence="9 10">DSM 10284</strain>
    </source>
</reference>
<feature type="transmembrane region" description="Helical" evidence="7">
    <location>
        <begin position="350"/>
        <end position="368"/>
    </location>
</feature>
<feature type="transmembrane region" description="Helical" evidence="7">
    <location>
        <begin position="147"/>
        <end position="173"/>
    </location>
</feature>
<dbReference type="InterPro" id="IPR001958">
    <property type="entry name" value="Tet-R_TetA/multi-R_MdtG-like"/>
</dbReference>
<keyword evidence="2" id="KW-0813">Transport</keyword>
<dbReference type="STRING" id="1227466.C464_15635"/>
<keyword evidence="5 7" id="KW-0472">Membrane</keyword>
<feature type="transmembrane region" description="Helical" evidence="7">
    <location>
        <begin position="288"/>
        <end position="307"/>
    </location>
</feature>
<dbReference type="PROSITE" id="PS50850">
    <property type="entry name" value="MFS"/>
    <property type="match status" value="1"/>
</dbReference>
<evidence type="ECO:0000256" key="7">
    <source>
        <dbReference type="SAM" id="Phobius"/>
    </source>
</evidence>
<protein>
    <submittedName>
        <fullName evidence="9">Major facilitator superfamily MFS_1</fullName>
    </submittedName>
</protein>
<evidence type="ECO:0000313" key="10">
    <source>
        <dbReference type="Proteomes" id="UP000011509"/>
    </source>
</evidence>
<dbReference type="PANTHER" id="PTHR23504:SF15">
    <property type="entry name" value="MAJOR FACILITATOR SUPERFAMILY (MFS) PROFILE DOMAIN-CONTAINING PROTEIN"/>
    <property type="match status" value="1"/>
</dbReference>
<dbReference type="AlphaFoldDB" id="M0EB45"/>
<dbReference type="CDD" id="cd17330">
    <property type="entry name" value="MFS_SLC46_TetA_like"/>
    <property type="match status" value="1"/>
</dbReference>
<feature type="transmembrane region" description="Helical" evidence="7">
    <location>
        <begin position="388"/>
        <end position="407"/>
    </location>
</feature>
<evidence type="ECO:0000313" key="9">
    <source>
        <dbReference type="EMBL" id="ELZ44278.1"/>
    </source>
</evidence>
<evidence type="ECO:0000256" key="4">
    <source>
        <dbReference type="ARBA" id="ARBA00022989"/>
    </source>
</evidence>
<dbReference type="GO" id="GO:0016020">
    <property type="term" value="C:membrane"/>
    <property type="evidence" value="ECO:0007669"/>
    <property type="project" value="UniProtKB-SubCell"/>
</dbReference>
<evidence type="ECO:0000256" key="6">
    <source>
        <dbReference type="SAM" id="MobiDB-lite"/>
    </source>
</evidence>
<feature type="transmembrane region" description="Helical" evidence="7">
    <location>
        <begin position="52"/>
        <end position="74"/>
    </location>
</feature>
<dbReference type="PRINTS" id="PR01035">
    <property type="entry name" value="TCRTETA"/>
</dbReference>
<dbReference type="InterPro" id="IPR005829">
    <property type="entry name" value="Sugar_transporter_CS"/>
</dbReference>
<feature type="domain" description="Major facilitator superfamily (MFS) profile" evidence="8">
    <location>
        <begin position="52"/>
        <end position="477"/>
    </location>
</feature>
<comment type="subcellular location">
    <subcellularLocation>
        <location evidence="1">Membrane</location>
        <topology evidence="1">Multi-pass membrane protein</topology>
    </subcellularLocation>
</comment>
<accession>M0EB45</accession>
<evidence type="ECO:0000256" key="2">
    <source>
        <dbReference type="ARBA" id="ARBA00022448"/>
    </source>
</evidence>
<dbReference type="InterPro" id="IPR011701">
    <property type="entry name" value="MFS"/>
</dbReference>
<dbReference type="Gene3D" id="1.20.1250.20">
    <property type="entry name" value="MFS general substrate transporter like domains"/>
    <property type="match status" value="1"/>
</dbReference>
<feature type="compositionally biased region" description="Acidic residues" evidence="6">
    <location>
        <begin position="13"/>
        <end position="31"/>
    </location>
</feature>
<dbReference type="PROSITE" id="PS00216">
    <property type="entry name" value="SUGAR_TRANSPORT_1"/>
    <property type="match status" value="1"/>
</dbReference>
<evidence type="ECO:0000259" key="8">
    <source>
        <dbReference type="PROSITE" id="PS50850"/>
    </source>
</evidence>
<dbReference type="PATRIC" id="fig|1227466.3.peg.3121"/>
<feature type="region of interest" description="Disordered" evidence="6">
    <location>
        <begin position="1"/>
        <end position="45"/>
    </location>
</feature>
<evidence type="ECO:0000256" key="3">
    <source>
        <dbReference type="ARBA" id="ARBA00022692"/>
    </source>
</evidence>
<organism evidence="9 10">
    <name type="scientific">Halorubrum coriense DSM 10284</name>
    <dbReference type="NCBI Taxonomy" id="1227466"/>
    <lineage>
        <taxon>Archaea</taxon>
        <taxon>Methanobacteriati</taxon>
        <taxon>Methanobacteriota</taxon>
        <taxon>Stenosarchaea group</taxon>
        <taxon>Halobacteria</taxon>
        <taxon>Halobacteriales</taxon>
        <taxon>Haloferacaceae</taxon>
        <taxon>Halorubrum</taxon>
    </lineage>
</organism>
<dbReference type="PANTHER" id="PTHR23504">
    <property type="entry name" value="MAJOR FACILITATOR SUPERFAMILY DOMAIN-CONTAINING PROTEIN 10"/>
    <property type="match status" value="1"/>
</dbReference>
<dbReference type="EMBL" id="AOJL01000060">
    <property type="protein sequence ID" value="ELZ44278.1"/>
    <property type="molecule type" value="Genomic_DNA"/>
</dbReference>
<proteinExistence type="predicted"/>
<feature type="transmembrane region" description="Helical" evidence="7">
    <location>
        <begin position="229"/>
        <end position="251"/>
    </location>
</feature>
<name>M0EB45_9EURY</name>
<feature type="transmembrane region" description="Helical" evidence="7">
    <location>
        <begin position="86"/>
        <end position="106"/>
    </location>
</feature>
<comment type="caution">
    <text evidence="9">The sequence shown here is derived from an EMBL/GenBank/DDBJ whole genome shotgun (WGS) entry which is preliminary data.</text>
</comment>
<keyword evidence="10" id="KW-1185">Reference proteome</keyword>
<dbReference type="InterPro" id="IPR036259">
    <property type="entry name" value="MFS_trans_sf"/>
</dbReference>
<feature type="transmembrane region" description="Helical" evidence="7">
    <location>
        <begin position="447"/>
        <end position="472"/>
    </location>
</feature>
<dbReference type="Pfam" id="PF07690">
    <property type="entry name" value="MFS_1"/>
    <property type="match status" value="1"/>
</dbReference>
<sequence length="477" mass="47407">MTHPEAGPASTPGDDEAGDADATAGDDEDVGADSTAPAGPERPSAVDNPRRALAVVIGVVFIDLVGFGIVIPILPFYVRSFGVSDAFIGLLAASYSLAQFLAAPTLGRLSDRIGRRPVLLASLAAAGVAWVAFGYAGAAGARFGPAAALATLFASRTLAGAMGGNIAAAQAYVADITPRDRRAGALGLIGAAFGLGFVFGPAIGGLLAADTVVARADALLPAFVPTTAYSLPSFAAAGMSLLAVAVGFAFLQEPTRTRPAAERGGRRTTAIGQFRDALASAALRPLTVAYFVVAVAFAGVQVMFIPYVADAFGYDATAAALLLTYVGVLGAVNQGVLVGRLSRVVPSRTLVAAGSVVLAGALAAIPATGVVDRVAGDVALGGPEWLTLPLVALLAALAALSLGNALVNVSLATLVSSSADDAEQGAAFGVTQGASSLGRTVGPPLMAVLYTVAVASPFLVGALLLVPVAAAFGRRAG</sequence>
<feature type="transmembrane region" description="Helical" evidence="7">
    <location>
        <begin position="319"/>
        <end position="338"/>
    </location>
</feature>
<dbReference type="Proteomes" id="UP000011509">
    <property type="component" value="Unassembled WGS sequence"/>
</dbReference>
<feature type="transmembrane region" description="Helical" evidence="7">
    <location>
        <begin position="185"/>
        <end position="209"/>
    </location>
</feature>
<evidence type="ECO:0000256" key="1">
    <source>
        <dbReference type="ARBA" id="ARBA00004141"/>
    </source>
</evidence>
<keyword evidence="4 7" id="KW-1133">Transmembrane helix</keyword>
<dbReference type="RefSeq" id="WP_006114660.1">
    <property type="nucleotide sequence ID" value="NZ_AOJL01000060.1"/>
</dbReference>
<gene>
    <name evidence="9" type="ORF">C464_15635</name>
</gene>
<dbReference type="InterPro" id="IPR020846">
    <property type="entry name" value="MFS_dom"/>
</dbReference>